<proteinExistence type="predicted"/>
<evidence type="ECO:0000313" key="2">
    <source>
        <dbReference type="Proteomes" id="UP000831787"/>
    </source>
</evidence>
<dbReference type="Proteomes" id="UP000831787">
    <property type="component" value="Chromosome"/>
</dbReference>
<name>A0ABY4ENM3_9BACI</name>
<gene>
    <name evidence="1" type="ORF">MUN89_07415</name>
</gene>
<sequence>MRVVRVWQGLFPYALLYPDERTQLNNFLRKLFFYCLISISTRGVLLTKSTEYYVNRLSSCVMNHLFSSGSCSLRETYDQWKQEITELENRDHELKNLETAYALVFEELAGKPPAI</sequence>
<accession>A0ABY4ENM3</accession>
<dbReference type="EMBL" id="CP095073">
    <property type="protein sequence ID" value="UOQ45748.1"/>
    <property type="molecule type" value="Genomic_DNA"/>
</dbReference>
<protein>
    <submittedName>
        <fullName evidence="1">Uncharacterized protein</fullName>
    </submittedName>
</protein>
<reference evidence="1 2" key="1">
    <citation type="submission" date="2022-04" db="EMBL/GenBank/DDBJ databases">
        <title>Halobacillus sp. isolated from saltern.</title>
        <authorList>
            <person name="Won M."/>
            <person name="Lee C.-M."/>
            <person name="Woen H.-Y."/>
            <person name="Kwon S.-W."/>
        </authorList>
    </citation>
    <scope>NUCLEOTIDE SEQUENCE [LARGE SCALE GENOMIC DNA]</scope>
    <source>
        <strain evidence="1 2">SSBR10-3</strain>
    </source>
</reference>
<organism evidence="1 2">
    <name type="scientific">Halobacillus salinarum</name>
    <dbReference type="NCBI Taxonomy" id="2932257"/>
    <lineage>
        <taxon>Bacteria</taxon>
        <taxon>Bacillati</taxon>
        <taxon>Bacillota</taxon>
        <taxon>Bacilli</taxon>
        <taxon>Bacillales</taxon>
        <taxon>Bacillaceae</taxon>
        <taxon>Halobacillus</taxon>
    </lineage>
</organism>
<dbReference type="RefSeq" id="WP_244712587.1">
    <property type="nucleotide sequence ID" value="NZ_CP095073.1"/>
</dbReference>
<evidence type="ECO:0000313" key="1">
    <source>
        <dbReference type="EMBL" id="UOQ45748.1"/>
    </source>
</evidence>
<keyword evidence="2" id="KW-1185">Reference proteome</keyword>